<evidence type="ECO:0000313" key="3">
    <source>
        <dbReference type="Proteomes" id="UP000265200"/>
    </source>
</evidence>
<dbReference type="Proteomes" id="UP000265200">
    <property type="component" value="Chromosome 17"/>
</dbReference>
<dbReference type="Ensembl" id="ENSORLT00015023997.1">
    <property type="protein sequence ID" value="ENSORLP00015015953.1"/>
    <property type="gene ID" value="ENSORLG00015016909.1"/>
</dbReference>
<dbReference type="AlphaFoldDB" id="A0A3P9I7U9"/>
<organism evidence="2 3">
    <name type="scientific">Oryzias latipes</name>
    <name type="common">Japanese rice fish</name>
    <name type="synonym">Japanese killifish</name>
    <dbReference type="NCBI Taxonomy" id="8090"/>
    <lineage>
        <taxon>Eukaryota</taxon>
        <taxon>Metazoa</taxon>
        <taxon>Chordata</taxon>
        <taxon>Craniata</taxon>
        <taxon>Vertebrata</taxon>
        <taxon>Euteleostomi</taxon>
        <taxon>Actinopterygii</taxon>
        <taxon>Neopterygii</taxon>
        <taxon>Teleostei</taxon>
        <taxon>Neoteleostei</taxon>
        <taxon>Acanthomorphata</taxon>
        <taxon>Ovalentaria</taxon>
        <taxon>Atherinomorphae</taxon>
        <taxon>Beloniformes</taxon>
        <taxon>Adrianichthyidae</taxon>
        <taxon>Oryziinae</taxon>
        <taxon>Oryzias</taxon>
    </lineage>
</organism>
<reference evidence="2" key="4">
    <citation type="submission" date="2025-09" db="UniProtKB">
        <authorList>
            <consortium name="Ensembl"/>
        </authorList>
    </citation>
    <scope>IDENTIFICATION</scope>
    <source>
        <strain evidence="2">HSOK</strain>
    </source>
</reference>
<name>A0A3P9I7U9_ORYLA</name>
<accession>A0A3P9I7U9</accession>
<sequence>MDHICKTRAETEHFSSTQRQAGNHLQLGLLRQRLPGCPPVGNGCPPVGNRCSPVGNGCSPVGNGCPPVGNGCSPVGNGCSLVHFVLETHKRTPVSECK</sequence>
<reference key="1">
    <citation type="journal article" date="2007" name="Nature">
        <title>The medaka draft genome and insights into vertebrate genome evolution.</title>
        <authorList>
            <person name="Kasahara M."/>
            <person name="Naruse K."/>
            <person name="Sasaki S."/>
            <person name="Nakatani Y."/>
            <person name="Qu W."/>
            <person name="Ahsan B."/>
            <person name="Yamada T."/>
            <person name="Nagayasu Y."/>
            <person name="Doi K."/>
            <person name="Kasai Y."/>
            <person name="Jindo T."/>
            <person name="Kobayashi D."/>
            <person name="Shimada A."/>
            <person name="Toyoda A."/>
            <person name="Kuroki Y."/>
            <person name="Fujiyama A."/>
            <person name="Sasaki T."/>
            <person name="Shimizu A."/>
            <person name="Asakawa S."/>
            <person name="Shimizu N."/>
            <person name="Hashimoto S."/>
            <person name="Yang J."/>
            <person name="Lee Y."/>
            <person name="Matsushima K."/>
            <person name="Sugano S."/>
            <person name="Sakaizumi M."/>
            <person name="Narita T."/>
            <person name="Ohishi K."/>
            <person name="Haga S."/>
            <person name="Ohta F."/>
            <person name="Nomoto H."/>
            <person name="Nogata K."/>
            <person name="Morishita T."/>
            <person name="Endo T."/>
            <person name="Shin-I T."/>
            <person name="Takeda H."/>
            <person name="Morishita S."/>
            <person name="Kohara Y."/>
        </authorList>
    </citation>
    <scope>NUCLEOTIDE SEQUENCE [LARGE SCALE GENOMIC DNA]</scope>
    <source>
        <strain>Hd-rR</strain>
    </source>
</reference>
<reference evidence="2" key="3">
    <citation type="submission" date="2025-08" db="UniProtKB">
        <authorList>
            <consortium name="Ensembl"/>
        </authorList>
    </citation>
    <scope>IDENTIFICATION</scope>
    <source>
        <strain evidence="2">HSOK</strain>
    </source>
</reference>
<evidence type="ECO:0000256" key="1">
    <source>
        <dbReference type="SAM" id="MobiDB-lite"/>
    </source>
</evidence>
<reference evidence="2 3" key="2">
    <citation type="submission" date="2017-04" db="EMBL/GenBank/DDBJ databases">
        <title>CpG methylation of centromeres and impact of large insertions on vertebrate speciation.</title>
        <authorList>
            <person name="Ichikawa K."/>
            <person name="Yoshimura J."/>
            <person name="Morishita S."/>
        </authorList>
    </citation>
    <scope>NUCLEOTIDE SEQUENCE</scope>
    <source>
        <strain evidence="2 3">HSOK</strain>
    </source>
</reference>
<feature type="region of interest" description="Disordered" evidence="1">
    <location>
        <begin position="1"/>
        <end position="20"/>
    </location>
</feature>
<evidence type="ECO:0000313" key="2">
    <source>
        <dbReference type="Ensembl" id="ENSORLP00015015953.1"/>
    </source>
</evidence>
<protein>
    <submittedName>
        <fullName evidence="2">Uncharacterized protein</fullName>
    </submittedName>
</protein>
<feature type="compositionally biased region" description="Basic and acidic residues" evidence="1">
    <location>
        <begin position="1"/>
        <end position="13"/>
    </location>
</feature>
<proteinExistence type="predicted"/>